<feature type="compositionally biased region" description="Polar residues" evidence="1">
    <location>
        <begin position="7"/>
        <end position="16"/>
    </location>
</feature>
<dbReference type="InterPro" id="IPR006847">
    <property type="entry name" value="IF2_N"/>
</dbReference>
<dbReference type="Gene3D" id="1.10.10.2480">
    <property type="match status" value="1"/>
</dbReference>
<feature type="region of interest" description="Disordered" evidence="1">
    <location>
        <begin position="1"/>
        <end position="21"/>
    </location>
</feature>
<feature type="compositionally biased region" description="Basic and acidic residues" evidence="1">
    <location>
        <begin position="65"/>
        <end position="108"/>
    </location>
</feature>
<dbReference type="Pfam" id="PF04760">
    <property type="entry name" value="IF2_N"/>
    <property type="match status" value="1"/>
</dbReference>
<dbReference type="AlphaFoldDB" id="A0A382RI67"/>
<feature type="region of interest" description="Disordered" evidence="1">
    <location>
        <begin position="65"/>
        <end position="128"/>
    </location>
</feature>
<name>A0A382RI67_9ZZZZ</name>
<evidence type="ECO:0000313" key="3">
    <source>
        <dbReference type="EMBL" id="SVC97326.1"/>
    </source>
</evidence>
<dbReference type="EMBL" id="UINC01121869">
    <property type="protein sequence ID" value="SVC97326.1"/>
    <property type="molecule type" value="Genomic_DNA"/>
</dbReference>
<evidence type="ECO:0000259" key="2">
    <source>
        <dbReference type="Pfam" id="PF04760"/>
    </source>
</evidence>
<gene>
    <name evidence="3" type="ORF">METZ01_LOCUS350180</name>
</gene>
<feature type="domain" description="Translation initiation factor IF-2 N-terminal" evidence="2">
    <location>
        <begin position="18"/>
        <end position="64"/>
    </location>
</feature>
<sequence length="161" mass="18054">MKEKSTTSRQKQSKAGGSNIRVHELAKQYDLTSKDLITEIETYGIVVKTHMSSLSPEAVELIEEQRNLRSKSKEASLPLAKEETKEPEAKPQSKAKAESKVDQPERKTKKEKKKSKRQVVEEEVSSVENVEAKTVPVDNVARQIQEGVTVRQLASQLGELK</sequence>
<feature type="non-terminal residue" evidence="3">
    <location>
        <position position="161"/>
    </location>
</feature>
<evidence type="ECO:0000256" key="1">
    <source>
        <dbReference type="SAM" id="MobiDB-lite"/>
    </source>
</evidence>
<organism evidence="3">
    <name type="scientific">marine metagenome</name>
    <dbReference type="NCBI Taxonomy" id="408172"/>
    <lineage>
        <taxon>unclassified sequences</taxon>
        <taxon>metagenomes</taxon>
        <taxon>ecological metagenomes</taxon>
    </lineage>
</organism>
<accession>A0A382RI67</accession>
<protein>
    <recommendedName>
        <fullName evidence="2">Translation initiation factor IF-2 N-terminal domain-containing protein</fullName>
    </recommendedName>
</protein>
<proteinExistence type="predicted"/>
<reference evidence="3" key="1">
    <citation type="submission" date="2018-05" db="EMBL/GenBank/DDBJ databases">
        <authorList>
            <person name="Lanie J.A."/>
            <person name="Ng W.-L."/>
            <person name="Kazmierczak K.M."/>
            <person name="Andrzejewski T.M."/>
            <person name="Davidsen T.M."/>
            <person name="Wayne K.J."/>
            <person name="Tettelin H."/>
            <person name="Glass J.I."/>
            <person name="Rusch D."/>
            <person name="Podicherti R."/>
            <person name="Tsui H.-C.T."/>
            <person name="Winkler M.E."/>
        </authorList>
    </citation>
    <scope>NUCLEOTIDE SEQUENCE</scope>
</reference>